<comment type="caution">
    <text evidence="8">The sequence shown here is derived from an EMBL/GenBank/DDBJ whole genome shotgun (WGS) entry which is preliminary data.</text>
</comment>
<feature type="transmembrane region" description="Helical" evidence="6">
    <location>
        <begin position="259"/>
        <end position="280"/>
    </location>
</feature>
<keyword evidence="9" id="KW-1185">Reference proteome</keyword>
<gene>
    <name evidence="8" type="ORF">P3T76_013820</name>
</gene>
<feature type="transmembrane region" description="Helical" evidence="6">
    <location>
        <begin position="153"/>
        <end position="173"/>
    </location>
</feature>
<sequence>MYHGPRDQALSYFESLGFSCPPQRDTADFLLDLGMNQQAKYQDESRMKHPRWPTQFGRLFQESTIFRNTLAQLDKPLDSDLLDTVENHMKQMPVFQQSFQANALTIFKRQMMIMLRNIPFIRGRGFMVIFVALLYGSTFFQLQDADSQTAMGVLFQTVLFLGLGQAAQIPTYCNARPIFYKQRGANFLRTPAYVVANSLSQMPWTITESLVLGSLVYWMCGLTPSVKAVVALEVLLLLAILAFASWFFFLAAVLPNMHLAKPLSMVSIMIFVIFAGFIVPRGEIPDYFIWIYWINPIAWCMRGLAVNQFRSDAFDVCAYDGIDYCAEYQMKMGEYALSRAVRQELGLACSSFPACDVCGFLFLGVLVLEYKRYESPEHITMMEAEEPSTDAYTMTTTPVSRKSPTGTDETILLNVKASKNFEPVTIAFQDLWYSVPDLTTRRNHLHFSRASMDMPFQTLSRRSWGPVVQVKPHSWM</sequence>
<dbReference type="AlphaFoldDB" id="A0AAD9LBV4"/>
<dbReference type="PANTHER" id="PTHR19241">
    <property type="entry name" value="ATP-BINDING CASSETTE TRANSPORTER"/>
    <property type="match status" value="1"/>
</dbReference>
<evidence type="ECO:0000259" key="7">
    <source>
        <dbReference type="Pfam" id="PF01061"/>
    </source>
</evidence>
<dbReference type="GO" id="GO:0016020">
    <property type="term" value="C:membrane"/>
    <property type="evidence" value="ECO:0007669"/>
    <property type="project" value="UniProtKB-SubCell"/>
</dbReference>
<feature type="transmembrane region" description="Helical" evidence="6">
    <location>
        <begin position="228"/>
        <end position="253"/>
    </location>
</feature>
<dbReference type="Pfam" id="PF01061">
    <property type="entry name" value="ABC2_membrane"/>
    <property type="match status" value="1"/>
</dbReference>
<dbReference type="EMBL" id="JASMQC010000037">
    <property type="protein sequence ID" value="KAK1930863.1"/>
    <property type="molecule type" value="Genomic_DNA"/>
</dbReference>
<keyword evidence="4 6" id="KW-1133">Transmembrane helix</keyword>
<keyword evidence="5 6" id="KW-0472">Membrane</keyword>
<feature type="domain" description="ABC-2 type transporter transmembrane" evidence="7">
    <location>
        <begin position="104"/>
        <end position="309"/>
    </location>
</feature>
<evidence type="ECO:0000256" key="5">
    <source>
        <dbReference type="ARBA" id="ARBA00023136"/>
    </source>
</evidence>
<dbReference type="GO" id="GO:0140359">
    <property type="term" value="F:ABC-type transporter activity"/>
    <property type="evidence" value="ECO:0007669"/>
    <property type="project" value="InterPro"/>
</dbReference>
<evidence type="ECO:0000313" key="8">
    <source>
        <dbReference type="EMBL" id="KAK1930863.1"/>
    </source>
</evidence>
<evidence type="ECO:0000256" key="3">
    <source>
        <dbReference type="ARBA" id="ARBA00022692"/>
    </source>
</evidence>
<dbReference type="Proteomes" id="UP001259832">
    <property type="component" value="Unassembled WGS sequence"/>
</dbReference>
<proteinExistence type="predicted"/>
<evidence type="ECO:0000256" key="1">
    <source>
        <dbReference type="ARBA" id="ARBA00004141"/>
    </source>
</evidence>
<keyword evidence="3 6" id="KW-0812">Transmembrane</keyword>
<dbReference type="InterPro" id="IPR013525">
    <property type="entry name" value="ABC2_TM"/>
</dbReference>
<feature type="transmembrane region" description="Helical" evidence="6">
    <location>
        <begin position="121"/>
        <end position="141"/>
    </location>
</feature>
<organism evidence="8 9">
    <name type="scientific">Phytophthora citrophthora</name>
    <dbReference type="NCBI Taxonomy" id="4793"/>
    <lineage>
        <taxon>Eukaryota</taxon>
        <taxon>Sar</taxon>
        <taxon>Stramenopiles</taxon>
        <taxon>Oomycota</taxon>
        <taxon>Peronosporomycetes</taxon>
        <taxon>Peronosporales</taxon>
        <taxon>Peronosporaceae</taxon>
        <taxon>Phytophthora</taxon>
    </lineage>
</organism>
<feature type="transmembrane region" description="Helical" evidence="6">
    <location>
        <begin position="287"/>
        <end position="305"/>
    </location>
</feature>
<comment type="subcellular location">
    <subcellularLocation>
        <location evidence="1">Membrane</location>
        <topology evidence="1">Multi-pass membrane protein</topology>
    </subcellularLocation>
</comment>
<reference evidence="8" key="1">
    <citation type="submission" date="2023-08" db="EMBL/GenBank/DDBJ databases">
        <title>Reference Genome Resource for the Citrus Pathogen Phytophthora citrophthora.</title>
        <authorList>
            <person name="Moller H."/>
            <person name="Coetzee B."/>
            <person name="Rose L.J."/>
            <person name="Van Niekerk J.M."/>
        </authorList>
    </citation>
    <scope>NUCLEOTIDE SEQUENCE</scope>
    <source>
        <strain evidence="8">STE-U-9442</strain>
    </source>
</reference>
<protein>
    <submittedName>
        <fullName evidence="8">ABC transporter G family member 2</fullName>
    </submittedName>
</protein>
<evidence type="ECO:0000256" key="6">
    <source>
        <dbReference type="SAM" id="Phobius"/>
    </source>
</evidence>
<evidence type="ECO:0000256" key="4">
    <source>
        <dbReference type="ARBA" id="ARBA00022989"/>
    </source>
</evidence>
<accession>A0AAD9LBV4</accession>
<name>A0AAD9LBV4_9STRA</name>
<evidence type="ECO:0000256" key="2">
    <source>
        <dbReference type="ARBA" id="ARBA00022448"/>
    </source>
</evidence>
<evidence type="ECO:0000313" key="9">
    <source>
        <dbReference type="Proteomes" id="UP001259832"/>
    </source>
</evidence>
<keyword evidence="2" id="KW-0813">Transport</keyword>